<comment type="similarity">
    <text evidence="2">Belongs to the HupC/HyaC/HydC family.</text>
</comment>
<evidence type="ECO:0000259" key="13">
    <source>
        <dbReference type="Pfam" id="PF01292"/>
    </source>
</evidence>
<proteinExistence type="inferred from homology"/>
<keyword evidence="3" id="KW-0813">Transport</keyword>
<keyword evidence="11 12" id="KW-0472">Membrane</keyword>
<keyword evidence="6 12" id="KW-0812">Transmembrane</keyword>
<dbReference type="Pfam" id="PF01292">
    <property type="entry name" value="Ni_hydr_CYTB"/>
    <property type="match status" value="1"/>
</dbReference>
<evidence type="ECO:0000313" key="14">
    <source>
        <dbReference type="EMBL" id="HEN43392.1"/>
    </source>
</evidence>
<dbReference type="PANTHER" id="PTHR30485">
    <property type="entry name" value="NI/FE-HYDROGENASE 1 B-TYPE CYTOCHROME SUBUNIT"/>
    <property type="match status" value="1"/>
</dbReference>
<dbReference type="PROSITE" id="PS00882">
    <property type="entry name" value="NI_HGENASE_CYTB_1"/>
    <property type="match status" value="1"/>
</dbReference>
<accession>A0A831XFU5</accession>
<feature type="transmembrane region" description="Helical" evidence="12">
    <location>
        <begin position="59"/>
        <end position="80"/>
    </location>
</feature>
<dbReference type="InterPro" id="IPR016174">
    <property type="entry name" value="Di-haem_cyt_TM"/>
</dbReference>
<dbReference type="AlphaFoldDB" id="A0A831XFU5"/>
<feature type="transmembrane region" description="Helical" evidence="12">
    <location>
        <begin position="20"/>
        <end position="39"/>
    </location>
</feature>
<dbReference type="InterPro" id="IPR000516">
    <property type="entry name" value="Ni-dep_Hydgase_cyt-B"/>
</dbReference>
<dbReference type="InterPro" id="IPR011577">
    <property type="entry name" value="Cyt_b561_bac/Ni-Hgenase"/>
</dbReference>
<keyword evidence="4" id="KW-1003">Cell membrane</keyword>
<evidence type="ECO:0000256" key="12">
    <source>
        <dbReference type="SAM" id="Phobius"/>
    </source>
</evidence>
<dbReference type="EMBL" id="DSOV01000060">
    <property type="protein sequence ID" value="HEN43392.1"/>
    <property type="molecule type" value="Genomic_DNA"/>
</dbReference>
<dbReference type="GO" id="GO:0005886">
    <property type="term" value="C:plasma membrane"/>
    <property type="evidence" value="ECO:0007669"/>
    <property type="project" value="UniProtKB-SubCell"/>
</dbReference>
<evidence type="ECO:0000256" key="1">
    <source>
        <dbReference type="ARBA" id="ARBA00004651"/>
    </source>
</evidence>
<reference evidence="14" key="1">
    <citation type="journal article" date="2020" name="mSystems">
        <title>Genome- and Community-Level Interaction Insights into Carbon Utilization and Element Cycling Functions of Hydrothermarchaeota in Hydrothermal Sediment.</title>
        <authorList>
            <person name="Zhou Z."/>
            <person name="Liu Y."/>
            <person name="Xu W."/>
            <person name="Pan J."/>
            <person name="Luo Z.H."/>
            <person name="Li M."/>
        </authorList>
    </citation>
    <scope>NUCLEOTIDE SEQUENCE [LARGE SCALE GENOMIC DNA]</scope>
    <source>
        <strain evidence="14">SpSt-349</strain>
    </source>
</reference>
<dbReference type="NCBIfam" id="TIGR02125">
    <property type="entry name" value="CytB-hydogenase"/>
    <property type="match status" value="1"/>
</dbReference>
<keyword evidence="10" id="KW-0408">Iron</keyword>
<keyword evidence="5" id="KW-0349">Heme</keyword>
<keyword evidence="8" id="KW-0249">Electron transport</keyword>
<comment type="caution">
    <text evidence="14">The sequence shown here is derived from an EMBL/GenBank/DDBJ whole genome shotgun (WGS) entry which is preliminary data.</text>
</comment>
<comment type="subcellular location">
    <subcellularLocation>
        <location evidence="1">Cell membrane</location>
        <topology evidence="1">Multi-pass membrane protein</topology>
    </subcellularLocation>
</comment>
<protein>
    <submittedName>
        <fullName evidence="14">Ni/Fe-hydrogenase, b-type cytochrome subunit</fullName>
    </submittedName>
</protein>
<dbReference type="PRINTS" id="PR00161">
    <property type="entry name" value="NIHGNASECYTB"/>
</dbReference>
<gene>
    <name evidence="14" type="primary">cybH</name>
    <name evidence="14" type="ORF">ENQ87_13670</name>
</gene>
<evidence type="ECO:0000256" key="7">
    <source>
        <dbReference type="ARBA" id="ARBA00022723"/>
    </source>
</evidence>
<evidence type="ECO:0000256" key="3">
    <source>
        <dbReference type="ARBA" id="ARBA00022448"/>
    </source>
</evidence>
<dbReference type="GO" id="GO:0005506">
    <property type="term" value="F:iron ion binding"/>
    <property type="evidence" value="ECO:0007669"/>
    <property type="project" value="InterPro"/>
</dbReference>
<dbReference type="GO" id="GO:0009055">
    <property type="term" value="F:electron transfer activity"/>
    <property type="evidence" value="ECO:0007669"/>
    <property type="project" value="InterPro"/>
</dbReference>
<organism evidence="14">
    <name type="scientific">Geobacter metallireducens</name>
    <dbReference type="NCBI Taxonomy" id="28232"/>
    <lineage>
        <taxon>Bacteria</taxon>
        <taxon>Pseudomonadati</taxon>
        <taxon>Thermodesulfobacteriota</taxon>
        <taxon>Desulfuromonadia</taxon>
        <taxon>Geobacterales</taxon>
        <taxon>Geobacteraceae</taxon>
        <taxon>Geobacter</taxon>
    </lineage>
</organism>
<evidence type="ECO:0000256" key="4">
    <source>
        <dbReference type="ARBA" id="ARBA00022475"/>
    </source>
</evidence>
<dbReference type="InterPro" id="IPR051542">
    <property type="entry name" value="Hydrogenase_cytochrome"/>
</dbReference>
<name>A0A831XFU5_GEOME</name>
<evidence type="ECO:0000256" key="8">
    <source>
        <dbReference type="ARBA" id="ARBA00022982"/>
    </source>
</evidence>
<dbReference type="SUPFAM" id="SSF81342">
    <property type="entry name" value="Transmembrane di-heme cytochromes"/>
    <property type="match status" value="1"/>
</dbReference>
<feature type="transmembrane region" description="Helical" evidence="12">
    <location>
        <begin position="125"/>
        <end position="150"/>
    </location>
</feature>
<dbReference type="Gene3D" id="1.20.950.20">
    <property type="entry name" value="Transmembrane di-heme cytochromes, Chain C"/>
    <property type="match status" value="1"/>
</dbReference>
<keyword evidence="9 12" id="KW-1133">Transmembrane helix</keyword>
<keyword evidence="7" id="KW-0479">Metal-binding</keyword>
<evidence type="ECO:0000256" key="11">
    <source>
        <dbReference type="ARBA" id="ARBA00023136"/>
    </source>
</evidence>
<sequence>MADHKACLYEKYVWEVPVRVTHWVNLLSIVVLSLTGIYIGSPRTLGLSGSDYAMGWVRFVHFTAAYTLAVSVAARIWWMFRGNRYARWREFVPIISRDGRRRLWETLKYYTFLNRKAPHEVGHNAVAATAYSLVFLLYLVMIVTGFALYAEHRPGSFMHVLLTPVYALFSNQGLRLTHHLVMWLLIGFVINHIYSIWLMDIKERGGVVSSIFSGYKAVQRKE</sequence>
<evidence type="ECO:0000256" key="9">
    <source>
        <dbReference type="ARBA" id="ARBA00022989"/>
    </source>
</evidence>
<evidence type="ECO:0000256" key="2">
    <source>
        <dbReference type="ARBA" id="ARBA00008622"/>
    </source>
</evidence>
<dbReference type="GO" id="GO:0020037">
    <property type="term" value="F:heme binding"/>
    <property type="evidence" value="ECO:0007669"/>
    <property type="project" value="TreeGrafter"/>
</dbReference>
<feature type="domain" description="Cytochrome b561 bacterial/Ni-hydrogenase" evidence="13">
    <location>
        <begin position="13"/>
        <end position="214"/>
    </location>
</feature>
<evidence type="ECO:0000256" key="5">
    <source>
        <dbReference type="ARBA" id="ARBA00022617"/>
    </source>
</evidence>
<evidence type="ECO:0000256" key="10">
    <source>
        <dbReference type="ARBA" id="ARBA00023004"/>
    </source>
</evidence>
<dbReference type="GO" id="GO:0022904">
    <property type="term" value="P:respiratory electron transport chain"/>
    <property type="evidence" value="ECO:0007669"/>
    <property type="project" value="InterPro"/>
</dbReference>
<dbReference type="PANTHER" id="PTHR30485:SF0">
    <property type="entry name" value="NI_FE-HYDROGENASE 1 B-TYPE CYTOCHROME SUBUNIT-RELATED"/>
    <property type="match status" value="1"/>
</dbReference>
<feature type="transmembrane region" description="Helical" evidence="12">
    <location>
        <begin position="180"/>
        <end position="199"/>
    </location>
</feature>
<evidence type="ECO:0000256" key="6">
    <source>
        <dbReference type="ARBA" id="ARBA00022692"/>
    </source>
</evidence>